<reference evidence="11" key="1">
    <citation type="journal article" date="2023" name="G3 (Bethesda)">
        <title>A reference genome for the long-term kleptoplast-retaining sea slug Elysia crispata morphotype clarki.</title>
        <authorList>
            <person name="Eastman K.E."/>
            <person name="Pendleton A.L."/>
            <person name="Shaikh M.A."/>
            <person name="Suttiyut T."/>
            <person name="Ogas R."/>
            <person name="Tomko P."/>
            <person name="Gavelis G."/>
            <person name="Widhalm J.R."/>
            <person name="Wisecaver J.H."/>
        </authorList>
    </citation>
    <scope>NUCLEOTIDE SEQUENCE</scope>
    <source>
        <strain evidence="11">ECLA1</strain>
    </source>
</reference>
<keyword evidence="6 10" id="KW-0812">Transmembrane</keyword>
<keyword evidence="7" id="KW-0677">Repeat</keyword>
<evidence type="ECO:0000256" key="9">
    <source>
        <dbReference type="ARBA" id="ARBA00023136"/>
    </source>
</evidence>
<feature type="transmembrane region" description="Helical" evidence="10">
    <location>
        <begin position="94"/>
        <end position="113"/>
    </location>
</feature>
<keyword evidence="9 10" id="KW-0472">Membrane</keyword>
<evidence type="ECO:0000256" key="5">
    <source>
        <dbReference type="ARBA" id="ARBA00022597"/>
    </source>
</evidence>
<protein>
    <recommendedName>
        <fullName evidence="10">Sugar transporter SWEET</fullName>
    </recommendedName>
</protein>
<gene>
    <name evidence="11" type="ORF">RRG08_004222</name>
</gene>
<name>A0AAE0ZKB5_9GAST</name>
<comment type="subcellular location">
    <subcellularLocation>
        <location evidence="1 10">Cell membrane</location>
        <topology evidence="1 10">Multi-pass membrane protein</topology>
    </subcellularLocation>
</comment>
<feature type="transmembrane region" description="Helical" evidence="10">
    <location>
        <begin position="182"/>
        <end position="203"/>
    </location>
</feature>
<feature type="transmembrane region" description="Helical" evidence="10">
    <location>
        <begin position="119"/>
        <end position="138"/>
    </location>
</feature>
<accession>A0AAE0ZKB5</accession>
<dbReference type="GO" id="GO:0051119">
    <property type="term" value="F:sugar transmembrane transporter activity"/>
    <property type="evidence" value="ECO:0007669"/>
    <property type="project" value="InterPro"/>
</dbReference>
<evidence type="ECO:0000256" key="1">
    <source>
        <dbReference type="ARBA" id="ARBA00004651"/>
    </source>
</evidence>
<dbReference type="PANTHER" id="PTHR10791:SF30">
    <property type="entry name" value="SUGAR TRANSPORTER SWEET1"/>
    <property type="match status" value="1"/>
</dbReference>
<keyword evidence="5 10" id="KW-0762">Sugar transport</keyword>
<comment type="similarity">
    <text evidence="2 10">Belongs to the SWEET sugar transporter family.</text>
</comment>
<evidence type="ECO:0000256" key="6">
    <source>
        <dbReference type="ARBA" id="ARBA00022692"/>
    </source>
</evidence>
<dbReference type="Proteomes" id="UP001283361">
    <property type="component" value="Unassembled WGS sequence"/>
</dbReference>
<dbReference type="Pfam" id="PF03083">
    <property type="entry name" value="MtN3_slv"/>
    <property type="match status" value="2"/>
</dbReference>
<dbReference type="InterPro" id="IPR004316">
    <property type="entry name" value="SWEET_rpt"/>
</dbReference>
<evidence type="ECO:0000256" key="3">
    <source>
        <dbReference type="ARBA" id="ARBA00022448"/>
    </source>
</evidence>
<dbReference type="InterPro" id="IPR047664">
    <property type="entry name" value="SWEET"/>
</dbReference>
<feature type="transmembrane region" description="Helical" evidence="10">
    <location>
        <begin position="6"/>
        <end position="27"/>
    </location>
</feature>
<proteinExistence type="inferred from homology"/>
<keyword evidence="4" id="KW-1003">Cell membrane</keyword>
<dbReference type="Gene3D" id="1.20.1280.290">
    <property type="match status" value="2"/>
</dbReference>
<evidence type="ECO:0000256" key="2">
    <source>
        <dbReference type="ARBA" id="ARBA00007809"/>
    </source>
</evidence>
<evidence type="ECO:0000256" key="4">
    <source>
        <dbReference type="ARBA" id="ARBA00022475"/>
    </source>
</evidence>
<comment type="caution">
    <text evidence="11">The sequence shown here is derived from an EMBL/GenBank/DDBJ whole genome shotgun (WGS) entry which is preliminary data.</text>
</comment>
<dbReference type="EMBL" id="JAWDGP010003835">
    <property type="protein sequence ID" value="KAK3770511.1"/>
    <property type="molecule type" value="Genomic_DNA"/>
</dbReference>
<feature type="transmembrane region" description="Helical" evidence="10">
    <location>
        <begin position="158"/>
        <end position="176"/>
    </location>
</feature>
<evidence type="ECO:0000256" key="8">
    <source>
        <dbReference type="ARBA" id="ARBA00022989"/>
    </source>
</evidence>
<keyword evidence="8 10" id="KW-1133">Transmembrane helix</keyword>
<keyword evidence="12" id="KW-1185">Reference proteome</keyword>
<evidence type="ECO:0000256" key="7">
    <source>
        <dbReference type="ARBA" id="ARBA00022737"/>
    </source>
</evidence>
<comment type="function">
    <text evidence="10">Mediates sugar transport across membranes.</text>
</comment>
<sequence length="244" mass="27030">MSNLLVIVEWSTVVVTLVMMASGLPGCLKMYKERSTGNVPYVMFLLLAIVSALSLQYAMMIQNNALVLLNVVAVLVWGFYCATYIVVSQPKTMAVLKFLAVMGIYSGNVYYLRIIPTKAVLPTLSNYLIVWCIIAYVIPLEDVMTMIREKSNKSCDMALLSAGTLSGAVWTFYGYLLTDNAIFVPSLVALAVSIVKFIVYFFYDLQRPQGKAIQSNGTTNGKKNTNFQNGLNGVKARKGLRKRN</sequence>
<evidence type="ECO:0000313" key="11">
    <source>
        <dbReference type="EMBL" id="KAK3770511.1"/>
    </source>
</evidence>
<feature type="transmembrane region" description="Helical" evidence="10">
    <location>
        <begin position="65"/>
        <end position="87"/>
    </location>
</feature>
<evidence type="ECO:0000313" key="12">
    <source>
        <dbReference type="Proteomes" id="UP001283361"/>
    </source>
</evidence>
<feature type="transmembrane region" description="Helical" evidence="10">
    <location>
        <begin position="39"/>
        <end position="59"/>
    </location>
</feature>
<dbReference type="AlphaFoldDB" id="A0AAE0ZKB5"/>
<dbReference type="GO" id="GO:0005886">
    <property type="term" value="C:plasma membrane"/>
    <property type="evidence" value="ECO:0007669"/>
    <property type="project" value="UniProtKB-SubCell"/>
</dbReference>
<keyword evidence="3 10" id="KW-0813">Transport</keyword>
<dbReference type="PANTHER" id="PTHR10791">
    <property type="entry name" value="RAG1-ACTIVATING PROTEIN 1"/>
    <property type="match status" value="1"/>
</dbReference>
<evidence type="ECO:0000256" key="10">
    <source>
        <dbReference type="RuleBase" id="RU910715"/>
    </source>
</evidence>
<organism evidence="11 12">
    <name type="scientific">Elysia crispata</name>
    <name type="common">lettuce slug</name>
    <dbReference type="NCBI Taxonomy" id="231223"/>
    <lineage>
        <taxon>Eukaryota</taxon>
        <taxon>Metazoa</taxon>
        <taxon>Spiralia</taxon>
        <taxon>Lophotrochozoa</taxon>
        <taxon>Mollusca</taxon>
        <taxon>Gastropoda</taxon>
        <taxon>Heterobranchia</taxon>
        <taxon>Euthyneura</taxon>
        <taxon>Panpulmonata</taxon>
        <taxon>Sacoglossa</taxon>
        <taxon>Placobranchoidea</taxon>
        <taxon>Plakobranchidae</taxon>
        <taxon>Elysia</taxon>
    </lineage>
</organism>